<feature type="domain" description="Glycosyl transferase family 1" evidence="1">
    <location>
        <begin position="195"/>
        <end position="350"/>
    </location>
</feature>
<dbReference type="InterPro" id="IPR001296">
    <property type="entry name" value="Glyco_trans_1"/>
</dbReference>
<dbReference type="Gene3D" id="3.40.50.2000">
    <property type="entry name" value="Glycogen Phosphorylase B"/>
    <property type="match status" value="2"/>
</dbReference>
<dbReference type="OrthoDB" id="9775208at2"/>
<dbReference type="PANTHER" id="PTHR12526:SF638">
    <property type="entry name" value="SPORE COAT PROTEIN SA"/>
    <property type="match status" value="1"/>
</dbReference>
<dbReference type="AlphaFoldDB" id="A0A433ZYP3"/>
<evidence type="ECO:0000313" key="4">
    <source>
        <dbReference type="Proteomes" id="UP000286908"/>
    </source>
</evidence>
<dbReference type="Pfam" id="PF00534">
    <property type="entry name" value="Glycos_transf_1"/>
    <property type="match status" value="1"/>
</dbReference>
<dbReference type="PANTHER" id="PTHR12526">
    <property type="entry name" value="GLYCOSYLTRANSFERASE"/>
    <property type="match status" value="1"/>
</dbReference>
<reference evidence="3 4" key="1">
    <citation type="submission" date="2017-08" db="EMBL/GenBank/DDBJ databases">
        <title>Draft genome sequence of pheromone producing symbiont Morganella morganii, of the female New Zealand grass grub Costelytra giveni.</title>
        <authorList>
            <person name="Laugraud A."/>
            <person name="Young S.D."/>
            <person name="Hurst M.H."/>
        </authorList>
    </citation>
    <scope>NUCLEOTIDE SEQUENCE [LARGE SCALE GENOMIC DNA]</scope>
    <source>
        <strain evidence="3 4">MMsCG</strain>
    </source>
</reference>
<dbReference type="SUPFAM" id="SSF53756">
    <property type="entry name" value="UDP-Glycosyltransferase/glycogen phosphorylase"/>
    <property type="match status" value="1"/>
</dbReference>
<evidence type="ECO:0000259" key="2">
    <source>
        <dbReference type="Pfam" id="PF13477"/>
    </source>
</evidence>
<feature type="domain" description="Glycosyltransferase subfamily 4-like N-terminal" evidence="2">
    <location>
        <begin position="3"/>
        <end position="136"/>
    </location>
</feature>
<name>A0A433ZYP3_MORMO</name>
<evidence type="ECO:0000313" key="3">
    <source>
        <dbReference type="EMBL" id="RUT67239.1"/>
    </source>
</evidence>
<organism evidence="3 4">
    <name type="scientific">Morganella morganii</name>
    <name type="common">Proteus morganii</name>
    <dbReference type="NCBI Taxonomy" id="582"/>
    <lineage>
        <taxon>Bacteria</taxon>
        <taxon>Pseudomonadati</taxon>
        <taxon>Pseudomonadota</taxon>
        <taxon>Gammaproteobacteria</taxon>
        <taxon>Enterobacterales</taxon>
        <taxon>Morganellaceae</taxon>
        <taxon>Morganella</taxon>
    </lineage>
</organism>
<accession>A0A433ZYP3</accession>
<dbReference type="Pfam" id="PF13477">
    <property type="entry name" value="Glyco_trans_4_2"/>
    <property type="match status" value="1"/>
</dbReference>
<dbReference type="GO" id="GO:1901135">
    <property type="term" value="P:carbohydrate derivative metabolic process"/>
    <property type="evidence" value="ECO:0007669"/>
    <property type="project" value="UniProtKB-ARBA"/>
</dbReference>
<protein>
    <submittedName>
        <fullName evidence="3">Glycosyltransferase family 1 protein</fullName>
    </submittedName>
</protein>
<keyword evidence="3" id="KW-0808">Transferase</keyword>
<gene>
    <name evidence="3" type="ORF">CKG00_13345</name>
</gene>
<dbReference type="CDD" id="cd03808">
    <property type="entry name" value="GT4_CapM-like"/>
    <property type="match status" value="1"/>
</dbReference>
<dbReference type="InterPro" id="IPR028098">
    <property type="entry name" value="Glyco_trans_4-like_N"/>
</dbReference>
<evidence type="ECO:0000259" key="1">
    <source>
        <dbReference type="Pfam" id="PF00534"/>
    </source>
</evidence>
<proteinExistence type="predicted"/>
<dbReference type="Proteomes" id="UP000286908">
    <property type="component" value="Unassembled WGS sequence"/>
</dbReference>
<comment type="caution">
    <text evidence="3">The sequence shown here is derived from an EMBL/GenBank/DDBJ whole genome shotgun (WGS) entry which is preliminary data.</text>
</comment>
<sequence>MKIALIGTTAVSQLNFRKELIKKLVSSGHDVFCLAIDYSDLTREKITDLGAIPVDYQLSRSGINPFSDIINTIKLFLILKKLHLDLVLSYFSKPAIFGSLAAKLAKVPQRYAMLEGLGYCFTEQPNGLSLKTKIIKSIQIFLYKISFSTIKGLILLNKNDHIDLVERYKLNVETFIWGGIGLNLDDFVKTDDHINEKISFLFIGRLLKEKGIYEFINAASKIKKVYPDVEFIVLGDLDSANPGSLTESELNSLINHHIITYPGFVKNIQEWISKSSVFVLPSYREGLPRSTQEAMAMGLAIITTDVPGCRDTVIDGINGLIVKPWSSQDLYEKMIYLIKNPDVIKKMGKESHLLAKNNYDQNKTNKDLLDFLKIEI</sequence>
<dbReference type="EMBL" id="NRQY01000001">
    <property type="protein sequence ID" value="RUT67239.1"/>
    <property type="molecule type" value="Genomic_DNA"/>
</dbReference>
<dbReference type="GO" id="GO:0016757">
    <property type="term" value="F:glycosyltransferase activity"/>
    <property type="evidence" value="ECO:0007669"/>
    <property type="project" value="InterPro"/>
</dbReference>